<name>A0ABQ5IZN3_9ASTR</name>
<gene>
    <name evidence="3" type="ORF">Tco_1121098</name>
</gene>
<keyword evidence="4" id="KW-1185">Reference proteome</keyword>
<feature type="region of interest" description="Disordered" evidence="2">
    <location>
        <begin position="1"/>
        <end position="38"/>
    </location>
</feature>
<organism evidence="3 4">
    <name type="scientific">Tanacetum coccineum</name>
    <dbReference type="NCBI Taxonomy" id="301880"/>
    <lineage>
        <taxon>Eukaryota</taxon>
        <taxon>Viridiplantae</taxon>
        <taxon>Streptophyta</taxon>
        <taxon>Embryophyta</taxon>
        <taxon>Tracheophyta</taxon>
        <taxon>Spermatophyta</taxon>
        <taxon>Magnoliopsida</taxon>
        <taxon>eudicotyledons</taxon>
        <taxon>Gunneridae</taxon>
        <taxon>Pentapetalae</taxon>
        <taxon>asterids</taxon>
        <taxon>campanulids</taxon>
        <taxon>Asterales</taxon>
        <taxon>Asteraceae</taxon>
        <taxon>Asteroideae</taxon>
        <taxon>Anthemideae</taxon>
        <taxon>Anthemidinae</taxon>
        <taxon>Tanacetum</taxon>
    </lineage>
</organism>
<sequence>MQEPSKSGTRKEVPPSHPKDKGKAKMIKLDRPSKKKDQIKFDEEMAKRLAKELQAKLEEEERVAKQKEEDANIAEWDDIQAMMDADFELAARLQIEEQGKLTIEERSRLFVERMDERKRHFARLRAKEKRRKPPIKTQKRNQMWWKEVERILKAVERKHRVIFTAMLDDFGLTDVLDLSASEKRNLESSRDITFDKAGGWRLYDSCGIHVLLMDTGITIHMLVERKYPLTQEMLSRMLSKRLEVDHEYEMAYELLRFTRSQFKK</sequence>
<evidence type="ECO:0000313" key="4">
    <source>
        <dbReference type="Proteomes" id="UP001151760"/>
    </source>
</evidence>
<comment type="caution">
    <text evidence="3">The sequence shown here is derived from an EMBL/GenBank/DDBJ whole genome shotgun (WGS) entry which is preliminary data.</text>
</comment>
<keyword evidence="1" id="KW-0175">Coiled coil</keyword>
<evidence type="ECO:0000256" key="2">
    <source>
        <dbReference type="SAM" id="MobiDB-lite"/>
    </source>
</evidence>
<evidence type="ECO:0000313" key="3">
    <source>
        <dbReference type="EMBL" id="GJU04668.1"/>
    </source>
</evidence>
<reference evidence="3" key="2">
    <citation type="submission" date="2022-01" db="EMBL/GenBank/DDBJ databases">
        <authorList>
            <person name="Yamashiro T."/>
            <person name="Shiraishi A."/>
            <person name="Satake H."/>
            <person name="Nakayama K."/>
        </authorList>
    </citation>
    <scope>NUCLEOTIDE SEQUENCE</scope>
</reference>
<evidence type="ECO:0000256" key="1">
    <source>
        <dbReference type="SAM" id="Coils"/>
    </source>
</evidence>
<accession>A0ABQ5IZN3</accession>
<feature type="compositionally biased region" description="Basic and acidic residues" evidence="2">
    <location>
        <begin position="9"/>
        <end position="38"/>
    </location>
</feature>
<feature type="coiled-coil region" evidence="1">
    <location>
        <begin position="39"/>
        <end position="77"/>
    </location>
</feature>
<proteinExistence type="predicted"/>
<dbReference type="EMBL" id="BQNB010021272">
    <property type="protein sequence ID" value="GJU04668.1"/>
    <property type="molecule type" value="Genomic_DNA"/>
</dbReference>
<dbReference type="Proteomes" id="UP001151760">
    <property type="component" value="Unassembled WGS sequence"/>
</dbReference>
<reference evidence="3" key="1">
    <citation type="journal article" date="2022" name="Int. J. Mol. Sci.">
        <title>Draft Genome of Tanacetum Coccineum: Genomic Comparison of Closely Related Tanacetum-Family Plants.</title>
        <authorList>
            <person name="Yamashiro T."/>
            <person name="Shiraishi A."/>
            <person name="Nakayama K."/>
            <person name="Satake H."/>
        </authorList>
    </citation>
    <scope>NUCLEOTIDE SEQUENCE</scope>
</reference>
<protein>
    <submittedName>
        <fullName evidence="3">Uncharacterized protein</fullName>
    </submittedName>
</protein>